<feature type="transmembrane region" description="Helical" evidence="7">
    <location>
        <begin position="12"/>
        <end position="33"/>
    </location>
</feature>
<feature type="domain" description="ABC transmembrane type-1" evidence="8">
    <location>
        <begin position="70"/>
        <end position="284"/>
    </location>
</feature>
<feature type="transmembrane region" description="Helical" evidence="7">
    <location>
        <begin position="74"/>
        <end position="95"/>
    </location>
</feature>
<evidence type="ECO:0000259" key="8">
    <source>
        <dbReference type="PROSITE" id="PS50928"/>
    </source>
</evidence>
<feature type="transmembrane region" description="Helical" evidence="7">
    <location>
        <begin position="107"/>
        <end position="128"/>
    </location>
</feature>
<evidence type="ECO:0000256" key="4">
    <source>
        <dbReference type="ARBA" id="ARBA00022692"/>
    </source>
</evidence>
<dbReference type="RefSeq" id="WP_091094971.1">
    <property type="nucleotide sequence ID" value="NZ_FMHZ01000002.1"/>
</dbReference>
<evidence type="ECO:0000256" key="7">
    <source>
        <dbReference type="RuleBase" id="RU363032"/>
    </source>
</evidence>
<feature type="transmembrane region" description="Helical" evidence="7">
    <location>
        <begin position="208"/>
        <end position="229"/>
    </location>
</feature>
<accession>A0A1C6TTV5</accession>
<keyword evidence="6 7" id="KW-0472">Membrane</keyword>
<dbReference type="GO" id="GO:0055085">
    <property type="term" value="P:transmembrane transport"/>
    <property type="evidence" value="ECO:0007669"/>
    <property type="project" value="InterPro"/>
</dbReference>
<evidence type="ECO:0000256" key="3">
    <source>
        <dbReference type="ARBA" id="ARBA00022475"/>
    </source>
</evidence>
<evidence type="ECO:0000256" key="1">
    <source>
        <dbReference type="ARBA" id="ARBA00004651"/>
    </source>
</evidence>
<dbReference type="GO" id="GO:0005886">
    <property type="term" value="C:plasma membrane"/>
    <property type="evidence" value="ECO:0007669"/>
    <property type="project" value="UniProtKB-SubCell"/>
</dbReference>
<dbReference type="PROSITE" id="PS50928">
    <property type="entry name" value="ABC_TM1"/>
    <property type="match status" value="1"/>
</dbReference>
<keyword evidence="10" id="KW-1185">Reference proteome</keyword>
<dbReference type="AlphaFoldDB" id="A0A1C6TTV5"/>
<dbReference type="InterPro" id="IPR051393">
    <property type="entry name" value="ABC_transporter_permease"/>
</dbReference>
<dbReference type="Pfam" id="PF00528">
    <property type="entry name" value="BPD_transp_1"/>
    <property type="match status" value="1"/>
</dbReference>
<proteinExistence type="inferred from homology"/>
<name>A0A1C6TTV5_9ACTN</name>
<keyword evidence="3" id="KW-1003">Cell membrane</keyword>
<dbReference type="Gene3D" id="1.10.3720.10">
    <property type="entry name" value="MetI-like"/>
    <property type="match status" value="1"/>
</dbReference>
<dbReference type="PANTHER" id="PTHR30193:SF37">
    <property type="entry name" value="INNER MEMBRANE ABC TRANSPORTER PERMEASE PROTEIN YCJO"/>
    <property type="match status" value="1"/>
</dbReference>
<evidence type="ECO:0000313" key="10">
    <source>
        <dbReference type="Proteomes" id="UP000199001"/>
    </source>
</evidence>
<dbReference type="InterPro" id="IPR000515">
    <property type="entry name" value="MetI-like"/>
</dbReference>
<keyword evidence="2 7" id="KW-0813">Transport</keyword>
<dbReference type="PANTHER" id="PTHR30193">
    <property type="entry name" value="ABC TRANSPORTER PERMEASE PROTEIN"/>
    <property type="match status" value="1"/>
</dbReference>
<dbReference type="Proteomes" id="UP000199001">
    <property type="component" value="Unassembled WGS sequence"/>
</dbReference>
<comment type="similarity">
    <text evidence="7">Belongs to the binding-protein-dependent transport system permease family.</text>
</comment>
<reference evidence="10" key="1">
    <citation type="submission" date="2016-06" db="EMBL/GenBank/DDBJ databases">
        <authorList>
            <person name="Varghese N."/>
            <person name="Submissions Spin"/>
        </authorList>
    </citation>
    <scope>NUCLEOTIDE SEQUENCE [LARGE SCALE GENOMIC DNA]</scope>
    <source>
        <strain evidence="10">DSM 43903</strain>
    </source>
</reference>
<evidence type="ECO:0000256" key="5">
    <source>
        <dbReference type="ARBA" id="ARBA00022989"/>
    </source>
</evidence>
<keyword evidence="9" id="KW-0762">Sugar transport</keyword>
<dbReference type="STRING" id="47855.GA0070606_0638"/>
<organism evidence="9 10">
    <name type="scientific">Micromonospora citrea</name>
    <dbReference type="NCBI Taxonomy" id="47855"/>
    <lineage>
        <taxon>Bacteria</taxon>
        <taxon>Bacillati</taxon>
        <taxon>Actinomycetota</taxon>
        <taxon>Actinomycetes</taxon>
        <taxon>Micromonosporales</taxon>
        <taxon>Micromonosporaceae</taxon>
        <taxon>Micromonospora</taxon>
    </lineage>
</organism>
<dbReference type="InterPro" id="IPR035906">
    <property type="entry name" value="MetI-like_sf"/>
</dbReference>
<evidence type="ECO:0000313" key="9">
    <source>
        <dbReference type="EMBL" id="SCL45177.1"/>
    </source>
</evidence>
<keyword evidence="4 7" id="KW-0812">Transmembrane</keyword>
<feature type="transmembrane region" description="Helical" evidence="7">
    <location>
        <begin position="261"/>
        <end position="286"/>
    </location>
</feature>
<evidence type="ECO:0000256" key="6">
    <source>
        <dbReference type="ARBA" id="ARBA00023136"/>
    </source>
</evidence>
<dbReference type="OrthoDB" id="9804439at2"/>
<sequence>MKTVRAGRQLTAWAFLAPYAVAVALLVALPALLNVGYAFTDHTGLTRDPQFVGLANVRWMLADGFLLDSVRASATHVALAVPVRLLAAVGLGLLLAAPRPGGRWFRVAVYLPTVVPDVALAVLFLWVLNPLYGPLNQVLGLFGHPGFTWLSDPTTARVAVVLMLAFPIGEGFVVVLAARRMLDGRLYEAATLEGCGPFGQLRRLTLPLLAPVLVLLAVRDTILTLQVNFVPAYVLTDGRPANATLYLPVYIFDQAFEFSGFAYGALISTVLMAVTAVVVTALLLMVRRWRVLR</sequence>
<dbReference type="SUPFAM" id="SSF161098">
    <property type="entry name" value="MetI-like"/>
    <property type="match status" value="1"/>
</dbReference>
<dbReference type="EMBL" id="FMHZ01000002">
    <property type="protein sequence ID" value="SCL45177.1"/>
    <property type="molecule type" value="Genomic_DNA"/>
</dbReference>
<protein>
    <submittedName>
        <fullName evidence="9">Multiple sugar transport system permease protein</fullName>
    </submittedName>
</protein>
<feature type="transmembrane region" description="Helical" evidence="7">
    <location>
        <begin position="158"/>
        <end position="178"/>
    </location>
</feature>
<evidence type="ECO:0000256" key="2">
    <source>
        <dbReference type="ARBA" id="ARBA00022448"/>
    </source>
</evidence>
<keyword evidence="5 7" id="KW-1133">Transmembrane helix</keyword>
<comment type="subcellular location">
    <subcellularLocation>
        <location evidence="1 7">Cell membrane</location>
        <topology evidence="1 7">Multi-pass membrane protein</topology>
    </subcellularLocation>
</comment>
<gene>
    <name evidence="9" type="ORF">GA0070606_0638</name>
</gene>